<dbReference type="AlphaFoldDB" id="A0AAD4EUU6"/>
<dbReference type="InterPro" id="IPR001841">
    <property type="entry name" value="Znf_RING"/>
</dbReference>
<keyword evidence="3" id="KW-0862">Zinc</keyword>
<dbReference type="SMART" id="SM00184">
    <property type="entry name" value="RING"/>
    <property type="match status" value="1"/>
</dbReference>
<dbReference type="InterPro" id="IPR013083">
    <property type="entry name" value="Znf_RING/FYVE/PHD"/>
</dbReference>
<keyword evidence="7" id="KW-1185">Reference proteome</keyword>
<feature type="domain" description="RING-type" evidence="5">
    <location>
        <begin position="31"/>
        <end position="81"/>
    </location>
</feature>
<evidence type="ECO:0000256" key="3">
    <source>
        <dbReference type="ARBA" id="ARBA00022833"/>
    </source>
</evidence>
<evidence type="ECO:0000256" key="4">
    <source>
        <dbReference type="PROSITE-ProRule" id="PRU00175"/>
    </source>
</evidence>
<dbReference type="Pfam" id="PF13639">
    <property type="entry name" value="zf-RING_2"/>
    <property type="match status" value="1"/>
</dbReference>
<comment type="caution">
    <text evidence="6">The sequence shown here is derived from an EMBL/GenBank/DDBJ whole genome shotgun (WGS) entry which is preliminary data.</text>
</comment>
<evidence type="ECO:0000256" key="1">
    <source>
        <dbReference type="ARBA" id="ARBA00022723"/>
    </source>
</evidence>
<name>A0AAD4EUU6_9PEZI</name>
<evidence type="ECO:0000256" key="2">
    <source>
        <dbReference type="ARBA" id="ARBA00022771"/>
    </source>
</evidence>
<evidence type="ECO:0000313" key="7">
    <source>
        <dbReference type="Proteomes" id="UP001197093"/>
    </source>
</evidence>
<dbReference type="GO" id="GO:0008270">
    <property type="term" value="F:zinc ion binding"/>
    <property type="evidence" value="ECO:0007669"/>
    <property type="project" value="UniProtKB-KW"/>
</dbReference>
<protein>
    <recommendedName>
        <fullName evidence="5">RING-type domain-containing protein</fullName>
    </recommendedName>
</protein>
<keyword evidence="1" id="KW-0479">Metal-binding</keyword>
<gene>
    <name evidence="6" type="ORF">NEMBOFW57_007440</name>
</gene>
<dbReference type="Proteomes" id="UP001197093">
    <property type="component" value="Unassembled WGS sequence"/>
</dbReference>
<dbReference type="PANTHER" id="PTHR15710">
    <property type="entry name" value="E3 UBIQUITIN-PROTEIN LIGASE PRAJA"/>
    <property type="match status" value="1"/>
</dbReference>
<dbReference type="PROSITE" id="PS50089">
    <property type="entry name" value="ZF_RING_2"/>
    <property type="match status" value="1"/>
</dbReference>
<sequence length="184" mass="21428">MEDNSSERASCYVPDPVYTFLFPPEDVQLFCIICHDSDLFLPWTDLYSKDTDPALLPCGHVFGSECLDVWLETHDTCPVCRFKLEYELCKHPIRPRWLTRENVLFVPPTLPEGGTVAAQCGPCKRGTEQRVASELCMELAERYCERKARYEQTGWETDRKKMVKAREDLERLTEVLTRSEDLQW</sequence>
<organism evidence="6 7">
    <name type="scientific">Staphylotrichum longicolle</name>
    <dbReference type="NCBI Taxonomy" id="669026"/>
    <lineage>
        <taxon>Eukaryota</taxon>
        <taxon>Fungi</taxon>
        <taxon>Dikarya</taxon>
        <taxon>Ascomycota</taxon>
        <taxon>Pezizomycotina</taxon>
        <taxon>Sordariomycetes</taxon>
        <taxon>Sordariomycetidae</taxon>
        <taxon>Sordariales</taxon>
        <taxon>Chaetomiaceae</taxon>
        <taxon>Staphylotrichum</taxon>
    </lineage>
</organism>
<accession>A0AAD4EUU6</accession>
<evidence type="ECO:0000259" key="5">
    <source>
        <dbReference type="PROSITE" id="PS50089"/>
    </source>
</evidence>
<dbReference type="Gene3D" id="3.30.40.10">
    <property type="entry name" value="Zinc/RING finger domain, C3HC4 (zinc finger)"/>
    <property type="match status" value="1"/>
</dbReference>
<dbReference type="SUPFAM" id="SSF57850">
    <property type="entry name" value="RING/U-box"/>
    <property type="match status" value="1"/>
</dbReference>
<keyword evidence="2 4" id="KW-0863">Zinc-finger</keyword>
<evidence type="ECO:0000313" key="6">
    <source>
        <dbReference type="EMBL" id="KAG7287922.1"/>
    </source>
</evidence>
<dbReference type="EMBL" id="JAHCVI010000003">
    <property type="protein sequence ID" value="KAG7287922.1"/>
    <property type="molecule type" value="Genomic_DNA"/>
</dbReference>
<proteinExistence type="predicted"/>
<reference evidence="6" key="1">
    <citation type="submission" date="2023-02" db="EMBL/GenBank/DDBJ databases">
        <authorList>
            <person name="Palmer J.M."/>
        </authorList>
    </citation>
    <scope>NUCLEOTIDE SEQUENCE</scope>
    <source>
        <strain evidence="6">FW57</strain>
    </source>
</reference>